<dbReference type="InterPro" id="IPR036188">
    <property type="entry name" value="FAD/NAD-bd_sf"/>
</dbReference>
<dbReference type="PANTHER" id="PTHR43098">
    <property type="entry name" value="L-ORNITHINE N(5)-MONOOXYGENASE-RELATED"/>
    <property type="match status" value="1"/>
</dbReference>
<sequence length="534" mass="60664">MAQPGYEAIIIGAGIAGMYQLYRLRELGMRVRVFEAGSDVGGTWYWNRYPGARFDSESWSYGYSFSQELLQEWEWPEHFAAQPDTLRYLNHVADKFDLRRDMQFHSRVTAATWDEAATRWTITLESGEQASAPLLITALGPLSAYTLPNIPGRDDFAGPAFHTARWPREGVDLRGKRVGIIGTGATAIQTIQTIAKEVGHLTVFQRTPNWAAPLHNRPITPEEQAQIKASYAEIFERCRQTDTCFIHQADPRRALDVSPEEREAFWEKLYAEPGFGIWVGNFRDVLVDPAANALMTEWAKKKIRERVKDPVTAEKLIPKNHGFGTRRLPLESGYYEVYNQPNVELVDINETPIERITPRGIRTSEREHEFDILIYATGFDGVTGPYDRIAITGPGGRSLREDWRGTPRTFLGVLAEGFPNMLMVLGPHTARGNIPRNIEEIVDWLTGLVRYMREHGHRRVEAREAAVEDWAQHVEKAAAGLLFTQVASWQTGVNRNVEGREEVRRTLGYYGGAVKYRRISARVAAEGYRELRFA</sequence>
<evidence type="ECO:0000256" key="1">
    <source>
        <dbReference type="ARBA" id="ARBA00022630"/>
    </source>
</evidence>
<comment type="caution">
    <text evidence="5">The sequence shown here is derived from an EMBL/GenBank/DDBJ whole genome shotgun (WGS) entry which is preliminary data.</text>
</comment>
<keyword evidence="6" id="KW-1185">Reference proteome</keyword>
<name>A0ABT1D3S0_9PROT</name>
<organism evidence="5 6">
    <name type="scientific">Siccirubricoccus soli</name>
    <dbReference type="NCBI Taxonomy" id="2899147"/>
    <lineage>
        <taxon>Bacteria</taxon>
        <taxon>Pseudomonadati</taxon>
        <taxon>Pseudomonadota</taxon>
        <taxon>Alphaproteobacteria</taxon>
        <taxon>Acetobacterales</taxon>
        <taxon>Roseomonadaceae</taxon>
        <taxon>Siccirubricoccus</taxon>
    </lineage>
</organism>
<keyword evidence="1" id="KW-0285">Flavoprotein</keyword>
<dbReference type="PANTHER" id="PTHR43098:SF5">
    <property type="entry name" value="DUAL-FUNCTIONAL MONOOXYGENASE_METHYLTRANSFERASE PSOF"/>
    <property type="match status" value="1"/>
</dbReference>
<keyword evidence="2" id="KW-0274">FAD</keyword>
<dbReference type="EMBL" id="JAFIRR010000051">
    <property type="protein sequence ID" value="MCO6416267.1"/>
    <property type="molecule type" value="Genomic_DNA"/>
</dbReference>
<evidence type="ECO:0000256" key="3">
    <source>
        <dbReference type="ARBA" id="ARBA00022857"/>
    </source>
</evidence>
<keyword evidence="4" id="KW-0560">Oxidoreductase</keyword>
<evidence type="ECO:0000256" key="4">
    <source>
        <dbReference type="ARBA" id="ARBA00023002"/>
    </source>
</evidence>
<dbReference type="Gene3D" id="3.50.50.60">
    <property type="entry name" value="FAD/NAD(P)-binding domain"/>
    <property type="match status" value="3"/>
</dbReference>
<evidence type="ECO:0000256" key="2">
    <source>
        <dbReference type="ARBA" id="ARBA00022827"/>
    </source>
</evidence>
<accession>A0ABT1D3S0</accession>
<dbReference type="RefSeq" id="WP_252952873.1">
    <property type="nucleotide sequence ID" value="NZ_JAFIRR010000051.1"/>
</dbReference>
<protein>
    <submittedName>
        <fullName evidence="5">NAD(P)/FAD-dependent oxidoreductase</fullName>
    </submittedName>
</protein>
<gene>
    <name evidence="5" type="ORF">JYK14_08810</name>
</gene>
<keyword evidence="3" id="KW-0521">NADP</keyword>
<evidence type="ECO:0000313" key="5">
    <source>
        <dbReference type="EMBL" id="MCO6416267.1"/>
    </source>
</evidence>
<dbReference type="Pfam" id="PF13738">
    <property type="entry name" value="Pyr_redox_3"/>
    <property type="match status" value="1"/>
</dbReference>
<proteinExistence type="predicted"/>
<evidence type="ECO:0000313" key="6">
    <source>
        <dbReference type="Proteomes" id="UP001523392"/>
    </source>
</evidence>
<dbReference type="InterPro" id="IPR050775">
    <property type="entry name" value="FAD-binding_Monooxygenases"/>
</dbReference>
<reference evidence="5 6" key="1">
    <citation type="submission" date="2021-12" db="EMBL/GenBank/DDBJ databases">
        <title>Siccirubricoccus leaddurans sp. nov., a high concentration Zn2+ tolerance bacterium.</title>
        <authorList>
            <person name="Cao Y."/>
        </authorList>
    </citation>
    <scope>NUCLEOTIDE SEQUENCE [LARGE SCALE GENOMIC DNA]</scope>
    <source>
        <strain evidence="5 6">KC 17139</strain>
    </source>
</reference>
<dbReference type="Proteomes" id="UP001523392">
    <property type="component" value="Unassembled WGS sequence"/>
</dbReference>
<dbReference type="SUPFAM" id="SSF51905">
    <property type="entry name" value="FAD/NAD(P)-binding domain"/>
    <property type="match status" value="3"/>
</dbReference>